<dbReference type="KEGG" id="mfv:Mfer_1188"/>
<keyword evidence="3 5" id="KW-0255">Endonuclease</keyword>
<dbReference type="CDD" id="cd18691">
    <property type="entry name" value="PIN_VapC-like"/>
    <property type="match status" value="1"/>
</dbReference>
<keyword evidence="1 5" id="KW-0819">tRNA processing</keyword>
<evidence type="ECO:0000256" key="5">
    <source>
        <dbReference type="HAMAP-Rule" id="MF_01078"/>
    </source>
</evidence>
<dbReference type="Proteomes" id="UP000002315">
    <property type="component" value="Chromosome"/>
</dbReference>
<gene>
    <name evidence="6" type="ordered locus">Mfer_1188</name>
</gene>
<organism evidence="6 7">
    <name type="scientific">Methanothermus fervidus (strain ATCC 43054 / DSM 2088 / JCM 10308 / V24 S)</name>
    <dbReference type="NCBI Taxonomy" id="523846"/>
    <lineage>
        <taxon>Archaea</taxon>
        <taxon>Methanobacteriati</taxon>
        <taxon>Methanobacteriota</taxon>
        <taxon>Methanomada group</taxon>
        <taxon>Methanobacteria</taxon>
        <taxon>Methanobacteriales</taxon>
        <taxon>Methanothermaceae</taxon>
        <taxon>Methanothermus</taxon>
    </lineage>
</organism>
<evidence type="ECO:0000256" key="1">
    <source>
        <dbReference type="ARBA" id="ARBA00022694"/>
    </source>
</evidence>
<dbReference type="HOGENOM" id="CLU_109672_0_0_2"/>
<keyword evidence="4 5" id="KW-0378">Hydrolase</keyword>
<dbReference type="HAMAP" id="MF_01078">
    <property type="entry name" value="RNA_free_RNase_P"/>
    <property type="match status" value="1"/>
</dbReference>
<reference evidence="6 7" key="1">
    <citation type="journal article" date="2010" name="Stand. Genomic Sci.">
        <title>Complete genome sequence of Methanothermus fervidus type strain (V24S).</title>
        <authorList>
            <person name="Anderson I."/>
            <person name="Djao O.D."/>
            <person name="Misra M."/>
            <person name="Chertkov O."/>
            <person name="Nolan M."/>
            <person name="Lucas S."/>
            <person name="Lapidus A."/>
            <person name="Del Rio T.G."/>
            <person name="Tice H."/>
            <person name="Cheng J.F."/>
            <person name="Tapia R."/>
            <person name="Han C."/>
            <person name="Goodwin L."/>
            <person name="Pitluck S."/>
            <person name="Liolios K."/>
            <person name="Ivanova N."/>
            <person name="Mavromatis K."/>
            <person name="Mikhailova N."/>
            <person name="Pati A."/>
            <person name="Brambilla E."/>
            <person name="Chen A."/>
            <person name="Palaniappan K."/>
            <person name="Land M."/>
            <person name="Hauser L."/>
            <person name="Chang Y.J."/>
            <person name="Jeffries C.D."/>
            <person name="Sikorski J."/>
            <person name="Spring S."/>
            <person name="Rohde M."/>
            <person name="Eichinger K."/>
            <person name="Huber H."/>
            <person name="Wirth R."/>
            <person name="Goker M."/>
            <person name="Detter J.C."/>
            <person name="Woyke T."/>
            <person name="Bristow J."/>
            <person name="Eisen J.A."/>
            <person name="Markowitz V."/>
            <person name="Hugenholtz P."/>
            <person name="Klenk H.P."/>
            <person name="Kyrpides N.C."/>
        </authorList>
    </citation>
    <scope>NUCLEOTIDE SEQUENCE [LARGE SCALE GENOMIC DNA]</scope>
    <source>
        <strain evidence="7">ATCC 43054 / DSM 2088 / JCM 10308 / V24 S</strain>
    </source>
</reference>
<dbReference type="EC" id="3.1.26.5" evidence="5"/>
<evidence type="ECO:0000313" key="6">
    <source>
        <dbReference type="EMBL" id="ADP77974.1"/>
    </source>
</evidence>
<dbReference type="GO" id="GO:0001682">
    <property type="term" value="P:tRNA 5'-leader removal"/>
    <property type="evidence" value="ECO:0007669"/>
    <property type="project" value="UniProtKB-UniRule"/>
</dbReference>
<dbReference type="PANTHER" id="PTHR41173:SF1">
    <property type="entry name" value="RNA-FREE RIBONUCLEASE P"/>
    <property type="match status" value="1"/>
</dbReference>
<evidence type="ECO:0000256" key="4">
    <source>
        <dbReference type="ARBA" id="ARBA00022801"/>
    </source>
</evidence>
<dbReference type="InterPro" id="IPR014856">
    <property type="entry name" value="RNA_free_RNase_P"/>
</dbReference>
<evidence type="ECO:0000313" key="7">
    <source>
        <dbReference type="Proteomes" id="UP000002315"/>
    </source>
</evidence>
<sequence>MLIKQRFVLDTSAFTDVELRNKLGDGDLTKTIENMVDLIAKARTKLNISCHMPPVTYKELIDYISLYDCPEEIKTRLDTWIVKKTPNRYETKIPSQIFYEYVRDMRERINKGMKIAEEMIWEAATESLVMKSRGHERQKIEVNTIGEAIREFRKKYRSALRKGTLDSAPDLDVLLLAKELDAGVVAADTGIKSWGERLGLRFLDATSFPKMIQEYLKYYR</sequence>
<accession>E3GWQ5</accession>
<dbReference type="EMBL" id="CP002278">
    <property type="protein sequence ID" value="ADP77974.1"/>
    <property type="molecule type" value="Genomic_DNA"/>
</dbReference>
<dbReference type="STRING" id="523846.Mfer_1188"/>
<name>E3GWQ5_METFV</name>
<keyword evidence="7" id="KW-1185">Reference proteome</keyword>
<comment type="catalytic activity">
    <reaction evidence="5">
        <text>Endonucleolytic cleavage of RNA, removing 5'-extranucleotides from tRNA precursor.</text>
        <dbReference type="EC" id="3.1.26.5"/>
    </reaction>
</comment>
<dbReference type="OrthoDB" id="95197at2157"/>
<evidence type="ECO:0000256" key="3">
    <source>
        <dbReference type="ARBA" id="ARBA00022759"/>
    </source>
</evidence>
<dbReference type="AlphaFoldDB" id="E3GWQ5"/>
<keyword evidence="2 5" id="KW-0540">Nuclease</keyword>
<dbReference type="NCBIfam" id="TIGR03875">
    <property type="entry name" value="RNA_lig_partner"/>
    <property type="match status" value="1"/>
</dbReference>
<comment type="similarity">
    <text evidence="5">Belongs to the HARP family.</text>
</comment>
<protein>
    <recommendedName>
        <fullName evidence="5">RNA-free ribonuclease P</fullName>
        <shortName evidence="5">RNA-free RNase P</shortName>
        <ecNumber evidence="5">3.1.26.5</ecNumber>
    </recommendedName>
    <alternativeName>
        <fullName evidence="5">Protein-only RNase P</fullName>
    </alternativeName>
</protein>
<dbReference type="PANTHER" id="PTHR41173">
    <property type="entry name" value="UPF0278 PROTEIN TK1425"/>
    <property type="match status" value="1"/>
</dbReference>
<dbReference type="GO" id="GO:0004526">
    <property type="term" value="F:ribonuclease P activity"/>
    <property type="evidence" value="ECO:0007669"/>
    <property type="project" value="UniProtKB-UniRule"/>
</dbReference>
<comment type="function">
    <text evidence="5">RNA-free RNase P that catalyzes the removal of the 5'-leader sequence from pre-tRNA to produce the mature 5'-terminus.</text>
</comment>
<proteinExistence type="inferred from homology"/>
<dbReference type="NCBIfam" id="NF003343">
    <property type="entry name" value="PRK04358.1-4"/>
    <property type="match status" value="1"/>
</dbReference>
<evidence type="ECO:0000256" key="2">
    <source>
        <dbReference type="ARBA" id="ARBA00022722"/>
    </source>
</evidence>
<dbReference type="Pfam" id="PF08745">
    <property type="entry name" value="PIN_5"/>
    <property type="match status" value="1"/>
</dbReference>